<evidence type="ECO:0000256" key="3">
    <source>
        <dbReference type="SAM" id="MobiDB-lite"/>
    </source>
</evidence>
<reference evidence="6" key="2">
    <citation type="submission" date="2020-04" db="EMBL/GenBank/DDBJ databases">
        <authorList>
            <consortium name="NCBI Genome Project"/>
        </authorList>
    </citation>
    <scope>NUCLEOTIDE SEQUENCE</scope>
    <source>
        <strain evidence="6">CBS 781.70</strain>
    </source>
</reference>
<dbReference type="InterPro" id="IPR051722">
    <property type="entry name" value="Endocytosis_PI4K-reg_protein"/>
</dbReference>
<protein>
    <recommendedName>
        <fullName evidence="7">Filamentation protein-like protein</fullName>
    </recommendedName>
</protein>
<sequence length="1161" mass="128451">MLRHNHEGGKAARYISQLDLERCNGQWQLVPELARKIEKHAPNRKCLALTARVEAHIAEWLATDTDTSNTDLAKHIPPLLTAIEDAKSIPEDAFEASVCLAWVHHSLGEPALAISRLPNDIPESLESIPLSARQSRKWIQVCAVKGGYLKGEALEKTAGHAEAARAYSALLPVLPTPGSQMTPQLGLWTNRVLSRLCEVSMIPLRSGGSVDFSAMMGGFRLWTQHWQQSRANFKEDQSHKDVWVAYYKALSEMLRQNILCDANSPELQPSIVRSANDLSPQDYLSSRLKQRAELKSVETANEKLILESTTFPKANERNSDVEMWVEAVVDNWRILCGPSWQDEELGAGGKEAIARGVLDILYRAATKTFHSPQILRHLFTVHSYLTEFDLAMKAFDSYSEIIKRGRERDENSGEEDPSLDGPDAFIWTNAETIKLLCRYGSFEEAERAEKICDEFERWLKSHVLVPIRRLSKGSIQTEHQLDPKVSPEFVSLAHHAIGISRSNWARWTYDVAARAGLQAKAIQSFRNAVDPRFGKPKTIEYLYSLAFQMAEMRDLPNAIKVAKQALAPVHHGETPSVYPQGPSSSMFQRERQLMPLWHLLALALSSRSDYAVAAKACEAAFDQFHDTVVLFGRSEAGMRASTDSEMDLKAATKGIADDMNGFEKEGILQIKMTQIALLETIEGSDVAVESTGELFALYARLFGNPDADTIKPSNGLAPPPSANGTVKGSIFSRKSFRRPKTASPISAPSDSITESRPGTSATQRTRMTQVTMTPTIQVTGDDGTPERRQSMGRKASQAAAVKRSASAKLHKKHPPSREGSVKGRPSTSGASSIFENHKPHEGSDEPLPTDGPHHRESKAGILPAIGHNIAPDQAPAPVGHLDNPPRQDTRLPAQLPGSNGHEPQPRYPQAQEKRYKTALLVQIWLFVAGMYSRAGMYSEAKGATDEAATLVERLEFETVNQNTSARALANRSWSCSKSIDELWGDVWAERGTMAQTQASPFAAQLCYEKALTYWPNHSFAIIGLSELLLDIYDEKIPPEPPENSPDALPQLLAKSLILPTTPKLETSKESTPPLEIPEPAPTSPKELHRLASRDRAYGLLASLTKLGSGWDCSEAWFALARAYEAGGQIGKAKEVLWWCVELEDTRPVRHWRNLGCGGYVR</sequence>
<dbReference type="OrthoDB" id="29013at2759"/>
<dbReference type="Proteomes" id="UP000504638">
    <property type="component" value="Unplaced"/>
</dbReference>
<feature type="compositionally biased region" description="Polar residues" evidence="3">
    <location>
        <begin position="825"/>
        <end position="834"/>
    </location>
</feature>
<name>A0A6G1G1W0_9PEZI</name>
<feature type="region of interest" description="Disordered" evidence="3">
    <location>
        <begin position="1064"/>
        <end position="1085"/>
    </location>
</feature>
<dbReference type="PANTHER" id="PTHR23083">
    <property type="entry name" value="TETRATRICOPEPTIDE REPEAT PROTEIN, TPR"/>
    <property type="match status" value="1"/>
</dbReference>
<dbReference type="AlphaFoldDB" id="A0A6G1G1W0"/>
<dbReference type="RefSeq" id="XP_033533728.1">
    <property type="nucleotide sequence ID" value="XM_033677099.1"/>
</dbReference>
<dbReference type="EMBL" id="ML975159">
    <property type="protein sequence ID" value="KAF1812097.1"/>
    <property type="molecule type" value="Genomic_DNA"/>
</dbReference>
<comment type="function">
    <text evidence="1">Involved in endocytosis.</text>
</comment>
<dbReference type="InterPro" id="IPR011990">
    <property type="entry name" value="TPR-like_helical_dom_sf"/>
</dbReference>
<evidence type="ECO:0000313" key="4">
    <source>
        <dbReference type="EMBL" id="KAF1812097.1"/>
    </source>
</evidence>
<evidence type="ECO:0008006" key="7">
    <source>
        <dbReference type="Google" id="ProtNLM"/>
    </source>
</evidence>
<dbReference type="SUPFAM" id="SSF48452">
    <property type="entry name" value="TPR-like"/>
    <property type="match status" value="1"/>
</dbReference>
<dbReference type="PANTHER" id="PTHR23083:SF464">
    <property type="entry name" value="TETRATRICOPEPTIDE REPEAT DOMAIN 7, ISOFORM A"/>
    <property type="match status" value="1"/>
</dbReference>
<proteinExistence type="inferred from homology"/>
<evidence type="ECO:0000256" key="2">
    <source>
        <dbReference type="ARBA" id="ARBA00038251"/>
    </source>
</evidence>
<feature type="region of interest" description="Disordered" evidence="3">
    <location>
        <begin position="710"/>
        <end position="907"/>
    </location>
</feature>
<dbReference type="Gene3D" id="1.25.40.10">
    <property type="entry name" value="Tetratricopeptide repeat domain"/>
    <property type="match status" value="2"/>
</dbReference>
<evidence type="ECO:0000256" key="1">
    <source>
        <dbReference type="ARBA" id="ARBA00002550"/>
    </source>
</evidence>
<keyword evidence="5" id="KW-1185">Reference proteome</keyword>
<reference evidence="4 6" key="1">
    <citation type="submission" date="2020-01" db="EMBL/GenBank/DDBJ databases">
        <authorList>
            <consortium name="DOE Joint Genome Institute"/>
            <person name="Haridas S."/>
            <person name="Albert R."/>
            <person name="Binder M."/>
            <person name="Bloem J."/>
            <person name="Labutti K."/>
            <person name="Salamov A."/>
            <person name="Andreopoulos B."/>
            <person name="Baker S.E."/>
            <person name="Barry K."/>
            <person name="Bills G."/>
            <person name="Bluhm B.H."/>
            <person name="Cannon C."/>
            <person name="Castanera R."/>
            <person name="Culley D.E."/>
            <person name="Daum C."/>
            <person name="Ezra D."/>
            <person name="Gonzalez J.B."/>
            <person name="Henrissat B."/>
            <person name="Kuo A."/>
            <person name="Liang C."/>
            <person name="Lipzen A."/>
            <person name="Lutzoni F."/>
            <person name="Magnuson J."/>
            <person name="Mondo S."/>
            <person name="Nolan M."/>
            <person name="Ohm R."/>
            <person name="Pangilinan J."/>
            <person name="Park H.-J."/>
            <person name="Ramirez L."/>
            <person name="Alfaro M."/>
            <person name="Sun H."/>
            <person name="Tritt A."/>
            <person name="Yoshinaga Y."/>
            <person name="Zwiers L.-H."/>
            <person name="Turgeon B.G."/>
            <person name="Goodwin S.B."/>
            <person name="Spatafora J.W."/>
            <person name="Crous P.W."/>
            <person name="Grigoriev I.V."/>
        </authorList>
    </citation>
    <scope>NUCLEOTIDE SEQUENCE</scope>
    <source>
        <strain evidence="4 6">CBS 781.70</strain>
    </source>
</reference>
<comment type="similarity">
    <text evidence="2">Belongs to the YPP1 family.</text>
</comment>
<organism evidence="4">
    <name type="scientific">Eremomyces bilateralis CBS 781.70</name>
    <dbReference type="NCBI Taxonomy" id="1392243"/>
    <lineage>
        <taxon>Eukaryota</taxon>
        <taxon>Fungi</taxon>
        <taxon>Dikarya</taxon>
        <taxon>Ascomycota</taxon>
        <taxon>Pezizomycotina</taxon>
        <taxon>Dothideomycetes</taxon>
        <taxon>Dothideomycetes incertae sedis</taxon>
        <taxon>Eremomycetales</taxon>
        <taxon>Eremomycetaceae</taxon>
        <taxon>Eremomyces</taxon>
    </lineage>
</organism>
<feature type="compositionally biased region" description="Low complexity" evidence="3">
    <location>
        <begin position="762"/>
        <end position="775"/>
    </location>
</feature>
<dbReference type="InterPro" id="IPR019734">
    <property type="entry name" value="TPR_rpt"/>
</dbReference>
<gene>
    <name evidence="4 6" type="ORF">P152DRAFT_418118</name>
</gene>
<feature type="compositionally biased region" description="Polar residues" evidence="3">
    <location>
        <begin position="743"/>
        <end position="761"/>
    </location>
</feature>
<evidence type="ECO:0000313" key="6">
    <source>
        <dbReference type="RefSeq" id="XP_033533728.1"/>
    </source>
</evidence>
<accession>A0A6G1G1W0</accession>
<dbReference type="GeneID" id="54417669"/>
<dbReference type="SMART" id="SM00028">
    <property type="entry name" value="TPR"/>
    <property type="match status" value="4"/>
</dbReference>
<evidence type="ECO:0000313" key="5">
    <source>
        <dbReference type="Proteomes" id="UP000504638"/>
    </source>
</evidence>
<reference evidence="6" key="3">
    <citation type="submission" date="2025-04" db="UniProtKB">
        <authorList>
            <consortium name="RefSeq"/>
        </authorList>
    </citation>
    <scope>IDENTIFICATION</scope>
    <source>
        <strain evidence="6">CBS 781.70</strain>
    </source>
</reference>